<feature type="transmembrane region" description="Helical" evidence="7">
    <location>
        <begin position="7"/>
        <end position="28"/>
    </location>
</feature>
<sequence>MTTGIRAIVVGMFANILLSLFKFAGGILGNSVALVADAIHSLSDLVTDLIVLFTHRIGKMPQDENHPYGHGRAETIGATVIGLLIIVTGIGVTFETWEAIAEDNRQAPGLLAASAALLSILINEGLFHYTRRVGEATKSPSLIANAWHHRTDAISSIAALIGIVGAWQGFAFMDPLAGAVVGCMIVKVGINITRQGVRDLMDTALSNEHTKKIHAILSEIPEVLHFHDLRTRVIGGEFLIDVHILVDPEMTVTEGHRVAETARRNLIKAIHNIQDVLVHVDGEQDAEVEAIYPVTRKELMEIARPLISELAGNNSQPKIRVHHIKGKNMVDVFIKIDSNQSMEDSRALVANVKSKLETTPQIDQARVFLDLNREL</sequence>
<evidence type="ECO:0000313" key="10">
    <source>
        <dbReference type="EMBL" id="SVB76033.1"/>
    </source>
</evidence>
<proteinExistence type="inferred from homology"/>
<keyword evidence="5 7" id="KW-1133">Transmembrane helix</keyword>
<dbReference type="SUPFAM" id="SSF161111">
    <property type="entry name" value="Cation efflux protein transmembrane domain-like"/>
    <property type="match status" value="1"/>
</dbReference>
<dbReference type="Pfam" id="PF01545">
    <property type="entry name" value="Cation_efflux"/>
    <property type="match status" value="1"/>
</dbReference>
<dbReference type="PANTHER" id="PTHR43840">
    <property type="entry name" value="MITOCHONDRIAL METAL TRANSPORTER 1-RELATED"/>
    <property type="match status" value="1"/>
</dbReference>
<dbReference type="Pfam" id="PF16916">
    <property type="entry name" value="ZT_dimer"/>
    <property type="match status" value="1"/>
</dbReference>
<evidence type="ECO:0000256" key="6">
    <source>
        <dbReference type="ARBA" id="ARBA00023136"/>
    </source>
</evidence>
<accession>A0A382GN40</accession>
<comment type="similarity">
    <text evidence="2">Belongs to the cation diffusion facilitator (CDF) transporter (TC 2.A.4) family.</text>
</comment>
<dbReference type="NCBIfam" id="TIGR01297">
    <property type="entry name" value="CDF"/>
    <property type="match status" value="1"/>
</dbReference>
<dbReference type="InterPro" id="IPR036837">
    <property type="entry name" value="Cation_efflux_CTD_sf"/>
</dbReference>
<evidence type="ECO:0000256" key="3">
    <source>
        <dbReference type="ARBA" id="ARBA00022448"/>
    </source>
</evidence>
<gene>
    <name evidence="10" type="ORF">METZ01_LOCUS228887</name>
</gene>
<dbReference type="FunFam" id="1.20.1510.10:FF:000006">
    <property type="entry name" value="Divalent cation efflux transporter"/>
    <property type="match status" value="1"/>
</dbReference>
<evidence type="ECO:0000259" key="8">
    <source>
        <dbReference type="Pfam" id="PF01545"/>
    </source>
</evidence>
<evidence type="ECO:0000256" key="7">
    <source>
        <dbReference type="SAM" id="Phobius"/>
    </source>
</evidence>
<evidence type="ECO:0000256" key="4">
    <source>
        <dbReference type="ARBA" id="ARBA00022692"/>
    </source>
</evidence>
<organism evidence="10">
    <name type="scientific">marine metagenome</name>
    <dbReference type="NCBI Taxonomy" id="408172"/>
    <lineage>
        <taxon>unclassified sequences</taxon>
        <taxon>metagenomes</taxon>
        <taxon>ecological metagenomes</taxon>
    </lineage>
</organism>
<feature type="transmembrane region" description="Helical" evidence="7">
    <location>
        <begin position="151"/>
        <end position="170"/>
    </location>
</feature>
<dbReference type="SUPFAM" id="SSF160240">
    <property type="entry name" value="Cation efflux protein cytoplasmic domain-like"/>
    <property type="match status" value="1"/>
</dbReference>
<dbReference type="InterPro" id="IPR002524">
    <property type="entry name" value="Cation_efflux"/>
</dbReference>
<name>A0A382GN40_9ZZZZ</name>
<keyword evidence="6 7" id="KW-0472">Membrane</keyword>
<evidence type="ECO:0000259" key="9">
    <source>
        <dbReference type="Pfam" id="PF16916"/>
    </source>
</evidence>
<dbReference type="GO" id="GO:0016020">
    <property type="term" value="C:membrane"/>
    <property type="evidence" value="ECO:0007669"/>
    <property type="project" value="UniProtKB-SubCell"/>
</dbReference>
<feature type="domain" description="Cation efflux protein transmembrane" evidence="8">
    <location>
        <begin position="9"/>
        <end position="201"/>
    </location>
</feature>
<dbReference type="InterPro" id="IPR050291">
    <property type="entry name" value="CDF_Transporter"/>
</dbReference>
<comment type="subcellular location">
    <subcellularLocation>
        <location evidence="1">Membrane</location>
        <topology evidence="1">Multi-pass membrane protein</topology>
    </subcellularLocation>
</comment>
<evidence type="ECO:0000256" key="2">
    <source>
        <dbReference type="ARBA" id="ARBA00008114"/>
    </source>
</evidence>
<feature type="domain" description="Cation efflux protein cytoplasmic" evidence="9">
    <location>
        <begin position="205"/>
        <end position="281"/>
    </location>
</feature>
<dbReference type="EMBL" id="UINC01056241">
    <property type="protein sequence ID" value="SVB76033.1"/>
    <property type="molecule type" value="Genomic_DNA"/>
</dbReference>
<dbReference type="InterPro" id="IPR058533">
    <property type="entry name" value="Cation_efflux_TM"/>
</dbReference>
<dbReference type="PANTHER" id="PTHR43840:SF15">
    <property type="entry name" value="MITOCHONDRIAL METAL TRANSPORTER 1-RELATED"/>
    <property type="match status" value="1"/>
</dbReference>
<dbReference type="GO" id="GO:0008324">
    <property type="term" value="F:monoatomic cation transmembrane transporter activity"/>
    <property type="evidence" value="ECO:0007669"/>
    <property type="project" value="InterPro"/>
</dbReference>
<protein>
    <submittedName>
        <fullName evidence="10">Uncharacterized protein</fullName>
    </submittedName>
</protein>
<evidence type="ECO:0000256" key="5">
    <source>
        <dbReference type="ARBA" id="ARBA00022989"/>
    </source>
</evidence>
<dbReference type="Gene3D" id="1.20.1510.10">
    <property type="entry name" value="Cation efflux protein transmembrane domain"/>
    <property type="match status" value="1"/>
</dbReference>
<feature type="transmembrane region" description="Helical" evidence="7">
    <location>
        <begin position="75"/>
        <end position="97"/>
    </location>
</feature>
<dbReference type="InterPro" id="IPR027469">
    <property type="entry name" value="Cation_efflux_TMD_sf"/>
</dbReference>
<evidence type="ECO:0000256" key="1">
    <source>
        <dbReference type="ARBA" id="ARBA00004141"/>
    </source>
</evidence>
<dbReference type="Gene3D" id="3.30.70.1350">
    <property type="entry name" value="Cation efflux protein, cytoplasmic domain"/>
    <property type="match status" value="1"/>
</dbReference>
<keyword evidence="3" id="KW-0813">Transport</keyword>
<keyword evidence="4 7" id="KW-0812">Transmembrane</keyword>
<reference evidence="10" key="1">
    <citation type="submission" date="2018-05" db="EMBL/GenBank/DDBJ databases">
        <authorList>
            <person name="Lanie J.A."/>
            <person name="Ng W.-L."/>
            <person name="Kazmierczak K.M."/>
            <person name="Andrzejewski T.M."/>
            <person name="Davidsen T.M."/>
            <person name="Wayne K.J."/>
            <person name="Tettelin H."/>
            <person name="Glass J.I."/>
            <person name="Rusch D."/>
            <person name="Podicherti R."/>
            <person name="Tsui H.-C.T."/>
            <person name="Winkler M.E."/>
        </authorList>
    </citation>
    <scope>NUCLEOTIDE SEQUENCE</scope>
</reference>
<dbReference type="AlphaFoldDB" id="A0A382GN40"/>
<dbReference type="InterPro" id="IPR027470">
    <property type="entry name" value="Cation_efflux_CTD"/>
</dbReference>